<sequence>MTANDQPSAAGAASQTGYQTAGTEAVAPPQQLAQTQPIPPMGADGTQVPIETTQGAAAGRDRTSQIDTNHAATVGQTGGTHQNAGDSSDGALFADDDRTGLRARWDALQASFVDNPKQCVQEADGLVEEVVQRLTASFAHARSRLDEQWSQGQDASTEDLRIALQRYRDFFQRLLTV</sequence>
<organism evidence="2 3">
    <name type="scientific">Mycolicibacterium smegmatis (strain MKD8)</name>
    <name type="common">Mycobacterium smegmatis</name>
    <dbReference type="NCBI Taxonomy" id="1214915"/>
    <lineage>
        <taxon>Bacteria</taxon>
        <taxon>Bacillati</taxon>
        <taxon>Actinomycetota</taxon>
        <taxon>Actinomycetes</taxon>
        <taxon>Mycobacteriales</taxon>
        <taxon>Mycobacteriaceae</taxon>
        <taxon>Mycolicibacterium</taxon>
    </lineage>
</organism>
<name>A0A2U9PMZ5_MYCSE</name>
<gene>
    <name evidence="2" type="ORF">D806_020950</name>
</gene>
<reference evidence="3" key="2">
    <citation type="submission" date="2018-03" db="EMBL/GenBank/DDBJ databases">
        <authorList>
            <person name="Derbyshire K."/>
            <person name="Gray T.A."/>
            <person name="Champion M."/>
        </authorList>
    </citation>
    <scope>NUCLEOTIDE SEQUENCE [LARGE SCALE GENOMIC DNA]</scope>
    <source>
        <strain evidence="3">MKD8</strain>
    </source>
</reference>
<dbReference type="Proteomes" id="UP000011200">
    <property type="component" value="Chromosome"/>
</dbReference>
<accession>A0A2U9PMZ5</accession>
<dbReference type="EMBL" id="CP027541">
    <property type="protein sequence ID" value="AWT53077.1"/>
    <property type="molecule type" value="Genomic_DNA"/>
</dbReference>
<protein>
    <submittedName>
        <fullName evidence="2">Uncharacterized protein</fullName>
    </submittedName>
</protein>
<dbReference type="RefSeq" id="WP_003893487.1">
    <property type="nucleotide sequence ID" value="NZ_CP027541.1"/>
</dbReference>
<feature type="compositionally biased region" description="Polar residues" evidence="1">
    <location>
        <begin position="1"/>
        <end position="22"/>
    </location>
</feature>
<reference evidence="2 3" key="1">
    <citation type="journal article" date="2013" name="Genome Announc.">
        <title>Draft genome sequence of MKD8, a conjugal recipient Mycobacterium smegmatis strain.</title>
        <authorList>
            <person name="Gray T.A."/>
            <person name="Palumbo M.J."/>
            <person name="Derbyshire K.M."/>
        </authorList>
    </citation>
    <scope>NUCLEOTIDE SEQUENCE [LARGE SCALE GENOMIC DNA]</scope>
    <source>
        <strain evidence="2 3">MKD8</strain>
    </source>
</reference>
<evidence type="ECO:0000313" key="3">
    <source>
        <dbReference type="Proteomes" id="UP000011200"/>
    </source>
</evidence>
<feature type="compositionally biased region" description="Polar residues" evidence="1">
    <location>
        <begin position="65"/>
        <end position="86"/>
    </location>
</feature>
<dbReference type="AlphaFoldDB" id="A0A2U9PMZ5"/>
<proteinExistence type="predicted"/>
<evidence type="ECO:0000256" key="1">
    <source>
        <dbReference type="SAM" id="MobiDB-lite"/>
    </source>
</evidence>
<evidence type="ECO:0000313" key="2">
    <source>
        <dbReference type="EMBL" id="AWT53077.1"/>
    </source>
</evidence>
<feature type="region of interest" description="Disordered" evidence="1">
    <location>
        <begin position="1"/>
        <end position="93"/>
    </location>
</feature>